<name>A0A815N0U4_ADIRI</name>
<dbReference type="Proteomes" id="UP000663828">
    <property type="component" value="Unassembled WGS sequence"/>
</dbReference>
<keyword evidence="2" id="KW-1185">Reference proteome</keyword>
<feature type="non-terminal residue" evidence="1">
    <location>
        <position position="1"/>
    </location>
</feature>
<evidence type="ECO:0000313" key="2">
    <source>
        <dbReference type="Proteomes" id="UP000663828"/>
    </source>
</evidence>
<proteinExistence type="predicted"/>
<dbReference type="EMBL" id="CAJNOR010003590">
    <property type="protein sequence ID" value="CAF1428560.1"/>
    <property type="molecule type" value="Genomic_DNA"/>
</dbReference>
<accession>A0A815N0U4</accession>
<sequence length="64" mass="6782">RPESGGKEPANIRCYPAVFRDGTCRIVSISDVFRLGSVPVPAAGTLDLVESPLISDSPRTLTVP</sequence>
<protein>
    <submittedName>
        <fullName evidence="1">Uncharacterized protein</fullName>
    </submittedName>
</protein>
<reference evidence="1" key="1">
    <citation type="submission" date="2021-02" db="EMBL/GenBank/DDBJ databases">
        <authorList>
            <person name="Nowell W R."/>
        </authorList>
    </citation>
    <scope>NUCLEOTIDE SEQUENCE</scope>
</reference>
<evidence type="ECO:0000313" key="1">
    <source>
        <dbReference type="EMBL" id="CAF1428560.1"/>
    </source>
</evidence>
<organism evidence="1 2">
    <name type="scientific">Adineta ricciae</name>
    <name type="common">Rotifer</name>
    <dbReference type="NCBI Taxonomy" id="249248"/>
    <lineage>
        <taxon>Eukaryota</taxon>
        <taxon>Metazoa</taxon>
        <taxon>Spiralia</taxon>
        <taxon>Gnathifera</taxon>
        <taxon>Rotifera</taxon>
        <taxon>Eurotatoria</taxon>
        <taxon>Bdelloidea</taxon>
        <taxon>Adinetida</taxon>
        <taxon>Adinetidae</taxon>
        <taxon>Adineta</taxon>
    </lineage>
</organism>
<dbReference type="AlphaFoldDB" id="A0A815N0U4"/>
<comment type="caution">
    <text evidence="1">The sequence shown here is derived from an EMBL/GenBank/DDBJ whole genome shotgun (WGS) entry which is preliminary data.</text>
</comment>
<gene>
    <name evidence="1" type="ORF">XAT740_LOCUS35640</name>
</gene>